<dbReference type="Proteomes" id="UP000827976">
    <property type="component" value="Chromosome 13"/>
</dbReference>
<proteinExistence type="predicted"/>
<name>A0ACB7UXE5_DIOAL</name>
<sequence>MASSPPASPGDQKAGTMARSPERSGDLRLDSSAMSPEASGGDLRVTMAATSTEASAGDLRKSMTAMSTEVSAGDLRESMTATSPDARPDDLSARTMGTSAGATPILQTKRGQRHMVEKSAGSEEGPKTTPSGKLSEIRKSERLRNQPKRKPFSDLTNGLAPAFGSFPSSIPDVTSTKPPSSVISNASKNKKVQNLWPTSTLRGIPSDSDLVKDQTCSTPHTQQRPTGKDYKGKSLVVASSSDCTRLGRTSSMRLKLESAHVDHRQAKSFSVPLGKPKKKPRIRVPEAIKKPVLPQDFVEKQKAYFAEIDAFELPEEVVSESELE</sequence>
<evidence type="ECO:0000313" key="2">
    <source>
        <dbReference type="Proteomes" id="UP000827976"/>
    </source>
</evidence>
<organism evidence="1 2">
    <name type="scientific">Dioscorea alata</name>
    <name type="common">Purple yam</name>
    <dbReference type="NCBI Taxonomy" id="55571"/>
    <lineage>
        <taxon>Eukaryota</taxon>
        <taxon>Viridiplantae</taxon>
        <taxon>Streptophyta</taxon>
        <taxon>Embryophyta</taxon>
        <taxon>Tracheophyta</taxon>
        <taxon>Spermatophyta</taxon>
        <taxon>Magnoliopsida</taxon>
        <taxon>Liliopsida</taxon>
        <taxon>Dioscoreales</taxon>
        <taxon>Dioscoreaceae</taxon>
        <taxon>Dioscorea</taxon>
    </lineage>
</organism>
<gene>
    <name evidence="1" type="ORF">IHE45_13G042700</name>
</gene>
<evidence type="ECO:0000313" key="1">
    <source>
        <dbReference type="EMBL" id="KAH7665576.1"/>
    </source>
</evidence>
<dbReference type="EMBL" id="CM037023">
    <property type="protein sequence ID" value="KAH7665576.1"/>
    <property type="molecule type" value="Genomic_DNA"/>
</dbReference>
<reference evidence="2" key="1">
    <citation type="journal article" date="2022" name="Nat. Commun.">
        <title>Chromosome evolution and the genetic basis of agronomically important traits in greater yam.</title>
        <authorList>
            <person name="Bredeson J.V."/>
            <person name="Lyons J.B."/>
            <person name="Oniyinde I.O."/>
            <person name="Okereke N.R."/>
            <person name="Kolade O."/>
            <person name="Nnabue I."/>
            <person name="Nwadili C.O."/>
            <person name="Hribova E."/>
            <person name="Parker M."/>
            <person name="Nwogha J."/>
            <person name="Shu S."/>
            <person name="Carlson J."/>
            <person name="Kariba R."/>
            <person name="Muthemba S."/>
            <person name="Knop K."/>
            <person name="Barton G.J."/>
            <person name="Sherwood A.V."/>
            <person name="Lopez-Montes A."/>
            <person name="Asiedu R."/>
            <person name="Jamnadass R."/>
            <person name="Muchugi A."/>
            <person name="Goodstein D."/>
            <person name="Egesi C.N."/>
            <person name="Featherston J."/>
            <person name="Asfaw A."/>
            <person name="Simpson G.G."/>
            <person name="Dolezel J."/>
            <person name="Hendre P.S."/>
            <person name="Van Deynze A."/>
            <person name="Kumar P.L."/>
            <person name="Obidiegwu J.E."/>
            <person name="Bhattacharjee R."/>
            <person name="Rokhsar D.S."/>
        </authorList>
    </citation>
    <scope>NUCLEOTIDE SEQUENCE [LARGE SCALE GENOMIC DNA]</scope>
    <source>
        <strain evidence="2">cv. TDa95/00328</strain>
    </source>
</reference>
<accession>A0ACB7UXE5</accession>
<comment type="caution">
    <text evidence="1">The sequence shown here is derived from an EMBL/GenBank/DDBJ whole genome shotgun (WGS) entry which is preliminary data.</text>
</comment>
<protein>
    <submittedName>
        <fullName evidence="1">Uncharacterized protein</fullName>
    </submittedName>
</protein>
<keyword evidence="2" id="KW-1185">Reference proteome</keyword>